<dbReference type="InterPro" id="IPR024529">
    <property type="entry name" value="ECF_trnsprt_substrate-spec"/>
</dbReference>
<keyword evidence="1" id="KW-1133">Transmembrane helix</keyword>
<evidence type="ECO:0000256" key="1">
    <source>
        <dbReference type="SAM" id="Phobius"/>
    </source>
</evidence>
<evidence type="ECO:0000313" key="3">
    <source>
        <dbReference type="Proteomes" id="UP000467132"/>
    </source>
</evidence>
<comment type="caution">
    <text evidence="2">The sequence shown here is derived from an EMBL/GenBank/DDBJ whole genome shotgun (WGS) entry which is preliminary data.</text>
</comment>
<keyword evidence="1" id="KW-0472">Membrane</keyword>
<dbReference type="EMBL" id="QXXA01000006">
    <property type="protein sequence ID" value="NBI06483.1"/>
    <property type="molecule type" value="Genomic_DNA"/>
</dbReference>
<accession>A0A845R1M6</accession>
<dbReference type="OrthoDB" id="5431035at2"/>
<organism evidence="2 3">
    <name type="scientific">Senegalia massiliensis</name>
    <dbReference type="NCBI Taxonomy" id="1720316"/>
    <lineage>
        <taxon>Bacteria</taxon>
        <taxon>Bacillati</taxon>
        <taxon>Bacillota</taxon>
        <taxon>Clostridia</taxon>
        <taxon>Eubacteriales</taxon>
        <taxon>Clostridiaceae</taxon>
        <taxon>Senegalia</taxon>
    </lineage>
</organism>
<dbReference type="GO" id="GO:0022857">
    <property type="term" value="F:transmembrane transporter activity"/>
    <property type="evidence" value="ECO:0007669"/>
    <property type="project" value="InterPro"/>
</dbReference>
<sequence>MTNTKTYEKITTTKLTYSGVLIALSFIGAMIKYPGTTIALDSMPGFFASIFLGPVYGAVVAGLGHLLTAMTSGFPLSLPMHLEVMALMAFTAFVFGKVYIKGFKILSNVVAIILNGPISAFIAGILASILALPFSGMALFMAIVIPLTLASMLNIIAASTLFEIIKKKER</sequence>
<dbReference type="AlphaFoldDB" id="A0A845R1M6"/>
<feature type="transmembrane region" description="Helical" evidence="1">
    <location>
        <begin position="15"/>
        <end position="33"/>
    </location>
</feature>
<dbReference type="Gene3D" id="1.10.1760.20">
    <property type="match status" value="1"/>
</dbReference>
<dbReference type="Proteomes" id="UP000467132">
    <property type="component" value="Unassembled WGS sequence"/>
</dbReference>
<gene>
    <name evidence="2" type="ORF">D3Z33_06355</name>
</gene>
<protein>
    <submittedName>
        <fullName evidence="2">ECF transporter S component</fullName>
    </submittedName>
</protein>
<reference evidence="2 3" key="1">
    <citation type="submission" date="2018-08" db="EMBL/GenBank/DDBJ databases">
        <title>Murine metabolic-syndrome-specific gut microbial biobank.</title>
        <authorList>
            <person name="Liu C."/>
        </authorList>
    </citation>
    <scope>NUCLEOTIDE SEQUENCE [LARGE SCALE GENOMIC DNA]</scope>
    <source>
        <strain evidence="2 3">583</strain>
    </source>
</reference>
<keyword evidence="3" id="KW-1185">Reference proteome</keyword>
<feature type="transmembrane region" description="Helical" evidence="1">
    <location>
        <begin position="138"/>
        <end position="162"/>
    </location>
</feature>
<proteinExistence type="predicted"/>
<feature type="transmembrane region" description="Helical" evidence="1">
    <location>
        <begin position="80"/>
        <end position="100"/>
    </location>
</feature>
<dbReference type="Pfam" id="PF12822">
    <property type="entry name" value="ECF_trnsprt"/>
    <property type="match status" value="1"/>
</dbReference>
<dbReference type="RefSeq" id="WP_160196961.1">
    <property type="nucleotide sequence ID" value="NZ_QXXA01000006.1"/>
</dbReference>
<keyword evidence="1" id="KW-0812">Transmembrane</keyword>
<feature type="transmembrane region" description="Helical" evidence="1">
    <location>
        <begin position="112"/>
        <end position="132"/>
    </location>
</feature>
<feature type="transmembrane region" description="Helical" evidence="1">
    <location>
        <begin position="45"/>
        <end position="68"/>
    </location>
</feature>
<name>A0A845R1M6_9CLOT</name>
<evidence type="ECO:0000313" key="2">
    <source>
        <dbReference type="EMBL" id="NBI06483.1"/>
    </source>
</evidence>